<reference evidence="9" key="2">
    <citation type="journal article" date="2013" name="PLoS Genet.">
        <title>Comparative genome structure, secondary metabolite, and effector coding capacity across Cochliobolus pathogens.</title>
        <authorList>
            <person name="Condon B.J."/>
            <person name="Leng Y."/>
            <person name="Wu D."/>
            <person name="Bushley K.E."/>
            <person name="Ohm R.A."/>
            <person name="Otillar R."/>
            <person name="Martin J."/>
            <person name="Schackwitz W."/>
            <person name="Grimwood J."/>
            <person name="MohdZainudin N."/>
            <person name="Xue C."/>
            <person name="Wang R."/>
            <person name="Manning V.A."/>
            <person name="Dhillon B."/>
            <person name="Tu Z.J."/>
            <person name="Steffenson B.J."/>
            <person name="Salamov A."/>
            <person name="Sun H."/>
            <person name="Lowry S."/>
            <person name="LaButti K."/>
            <person name="Han J."/>
            <person name="Copeland A."/>
            <person name="Lindquist E."/>
            <person name="Barry K."/>
            <person name="Schmutz J."/>
            <person name="Baker S.E."/>
            <person name="Ciuffetti L.M."/>
            <person name="Grigoriev I.V."/>
            <person name="Zhong S."/>
            <person name="Turgeon B.G."/>
        </authorList>
    </citation>
    <scope>NUCLEOTIDE SEQUENCE [LARGE SCALE GENOMIC DNA]</scope>
    <source>
        <strain evidence="9">C5 / ATCC 48332 / race O</strain>
    </source>
</reference>
<keyword evidence="2 6" id="KW-0812">Transmembrane</keyword>
<dbReference type="InterPro" id="IPR049326">
    <property type="entry name" value="Rhodopsin_dom_fungi"/>
</dbReference>
<dbReference type="PANTHER" id="PTHR33048">
    <property type="entry name" value="PTH11-LIKE INTEGRAL MEMBRANE PROTEIN (AFU_ORTHOLOGUE AFUA_5G11245)"/>
    <property type="match status" value="1"/>
</dbReference>
<evidence type="ECO:0000256" key="1">
    <source>
        <dbReference type="ARBA" id="ARBA00004141"/>
    </source>
</evidence>
<sequence length="363" mass="40154">MDSAKTEELVLLGAIIVHLIITLLILTYLSVCLRIWARYRVTKSPGWDDAAMIATLMLFTVYCALILVMSVREKSIQLWSQASIRTTLVFVQLSEVFYVLTTTFLKVSLGLFFLRVLTKRWQKHVFHTVLTIGVVYGLFYLFIVLFQCGDPGHIADGFIQKTSGKCLPPAIRRSTGYIYGIINVLADWTFVLIPISVLMDSDLDRRSKMSVGMVMALGAVGSVSSIMRLVYLDGLDLSTLETLSPQAIKATIWATAEPGTGIIAASIAILRPLFQQIFNDVRKSASFISKPRKVESSDDEIALRGPETVTRNVNSKPVNIETKRMSMDSIHGEDAQSPWSPTIGSTEGVPRMIIVKGKTTPAS</sequence>
<gene>
    <name evidence="8" type="ORF">COCHEDRAFT_1221993</name>
</gene>
<keyword evidence="9" id="KW-1185">Reference proteome</keyword>
<feature type="transmembrane region" description="Helical" evidence="6">
    <location>
        <begin position="211"/>
        <end position="231"/>
    </location>
</feature>
<feature type="transmembrane region" description="Helical" evidence="6">
    <location>
        <begin position="49"/>
        <end position="69"/>
    </location>
</feature>
<dbReference type="AlphaFoldDB" id="M2TAR9"/>
<evidence type="ECO:0000313" key="9">
    <source>
        <dbReference type="Proteomes" id="UP000016936"/>
    </source>
</evidence>
<proteinExistence type="inferred from homology"/>
<dbReference type="eggNOG" id="ENOG502RS21">
    <property type="taxonomic scope" value="Eukaryota"/>
</dbReference>
<dbReference type="GO" id="GO:0016020">
    <property type="term" value="C:membrane"/>
    <property type="evidence" value="ECO:0007669"/>
    <property type="project" value="UniProtKB-SubCell"/>
</dbReference>
<reference evidence="8 9" key="1">
    <citation type="journal article" date="2012" name="PLoS Pathog.">
        <title>Diverse lifestyles and strategies of plant pathogenesis encoded in the genomes of eighteen Dothideomycetes fungi.</title>
        <authorList>
            <person name="Ohm R.A."/>
            <person name="Feau N."/>
            <person name="Henrissat B."/>
            <person name="Schoch C.L."/>
            <person name="Horwitz B.A."/>
            <person name="Barry K.W."/>
            <person name="Condon B.J."/>
            <person name="Copeland A.C."/>
            <person name="Dhillon B."/>
            <person name="Glaser F."/>
            <person name="Hesse C.N."/>
            <person name="Kosti I."/>
            <person name="LaButti K."/>
            <person name="Lindquist E.A."/>
            <person name="Lucas S."/>
            <person name="Salamov A.A."/>
            <person name="Bradshaw R.E."/>
            <person name="Ciuffetti L."/>
            <person name="Hamelin R.C."/>
            <person name="Kema G.H.J."/>
            <person name="Lawrence C."/>
            <person name="Scott J.A."/>
            <person name="Spatafora J.W."/>
            <person name="Turgeon B.G."/>
            <person name="de Wit P.J.G.M."/>
            <person name="Zhong S."/>
            <person name="Goodwin S.B."/>
            <person name="Grigoriev I.V."/>
        </authorList>
    </citation>
    <scope>NUCLEOTIDE SEQUENCE [LARGE SCALE GENOMIC DNA]</scope>
    <source>
        <strain evidence="9">C5 / ATCC 48332 / race O</strain>
    </source>
</reference>
<protein>
    <recommendedName>
        <fullName evidence="7">Rhodopsin domain-containing protein</fullName>
    </recommendedName>
</protein>
<evidence type="ECO:0000256" key="4">
    <source>
        <dbReference type="ARBA" id="ARBA00023136"/>
    </source>
</evidence>
<name>M2TAR9_COCH5</name>
<evidence type="ECO:0000256" key="3">
    <source>
        <dbReference type="ARBA" id="ARBA00022989"/>
    </source>
</evidence>
<comment type="subcellular location">
    <subcellularLocation>
        <location evidence="1">Membrane</location>
        <topology evidence="1">Multi-pass membrane protein</topology>
    </subcellularLocation>
</comment>
<feature type="domain" description="Rhodopsin" evidence="7">
    <location>
        <begin position="33"/>
        <end position="275"/>
    </location>
</feature>
<dbReference type="Pfam" id="PF20684">
    <property type="entry name" value="Fung_rhodopsin"/>
    <property type="match status" value="1"/>
</dbReference>
<evidence type="ECO:0000256" key="2">
    <source>
        <dbReference type="ARBA" id="ARBA00022692"/>
    </source>
</evidence>
<accession>M2TAR9</accession>
<comment type="similarity">
    <text evidence="5">Belongs to the SAT4 family.</text>
</comment>
<feature type="transmembrane region" description="Helical" evidence="6">
    <location>
        <begin position="89"/>
        <end position="113"/>
    </location>
</feature>
<dbReference type="PANTHER" id="PTHR33048:SF96">
    <property type="entry name" value="INTEGRAL MEMBRANE PROTEIN"/>
    <property type="match status" value="1"/>
</dbReference>
<dbReference type="HOGENOM" id="CLU_028200_3_4_1"/>
<feature type="transmembrane region" description="Helical" evidence="6">
    <location>
        <begin position="251"/>
        <end position="274"/>
    </location>
</feature>
<dbReference type="EMBL" id="KB445571">
    <property type="protein sequence ID" value="EMD94665.1"/>
    <property type="molecule type" value="Genomic_DNA"/>
</dbReference>
<organism evidence="8 9">
    <name type="scientific">Cochliobolus heterostrophus (strain C5 / ATCC 48332 / race O)</name>
    <name type="common">Southern corn leaf blight fungus</name>
    <name type="synonym">Bipolaris maydis</name>
    <dbReference type="NCBI Taxonomy" id="701091"/>
    <lineage>
        <taxon>Eukaryota</taxon>
        <taxon>Fungi</taxon>
        <taxon>Dikarya</taxon>
        <taxon>Ascomycota</taxon>
        <taxon>Pezizomycotina</taxon>
        <taxon>Dothideomycetes</taxon>
        <taxon>Pleosporomycetidae</taxon>
        <taxon>Pleosporales</taxon>
        <taxon>Pleosporineae</taxon>
        <taxon>Pleosporaceae</taxon>
        <taxon>Bipolaris</taxon>
    </lineage>
</organism>
<evidence type="ECO:0000313" key="8">
    <source>
        <dbReference type="EMBL" id="EMD94665.1"/>
    </source>
</evidence>
<evidence type="ECO:0000256" key="5">
    <source>
        <dbReference type="ARBA" id="ARBA00038359"/>
    </source>
</evidence>
<evidence type="ECO:0000256" key="6">
    <source>
        <dbReference type="SAM" id="Phobius"/>
    </source>
</evidence>
<dbReference type="OrthoDB" id="4682787at2759"/>
<feature type="transmembrane region" description="Helical" evidence="6">
    <location>
        <begin position="125"/>
        <end position="146"/>
    </location>
</feature>
<keyword evidence="4 6" id="KW-0472">Membrane</keyword>
<feature type="transmembrane region" description="Helical" evidence="6">
    <location>
        <begin position="177"/>
        <end position="199"/>
    </location>
</feature>
<dbReference type="InterPro" id="IPR052337">
    <property type="entry name" value="SAT4-like"/>
</dbReference>
<dbReference type="OMA" id="LADWTFV"/>
<keyword evidence="3 6" id="KW-1133">Transmembrane helix</keyword>
<feature type="transmembrane region" description="Helical" evidence="6">
    <location>
        <begin position="12"/>
        <end position="37"/>
    </location>
</feature>
<evidence type="ECO:0000259" key="7">
    <source>
        <dbReference type="Pfam" id="PF20684"/>
    </source>
</evidence>
<dbReference type="Proteomes" id="UP000016936">
    <property type="component" value="Unassembled WGS sequence"/>
</dbReference>